<evidence type="ECO:0000313" key="3">
    <source>
        <dbReference type="Proteomes" id="UP000521313"/>
    </source>
</evidence>
<comment type="caution">
    <text evidence="2">The sequence shown here is derived from an EMBL/GenBank/DDBJ whole genome shotgun (WGS) entry which is preliminary data.</text>
</comment>
<keyword evidence="1" id="KW-0812">Transmembrane</keyword>
<dbReference type="EMBL" id="JACHHD010000001">
    <property type="protein sequence ID" value="MBB5184149.1"/>
    <property type="molecule type" value="Genomic_DNA"/>
</dbReference>
<organism evidence="2 3">
    <name type="scientific">Faecalicoccus acidiformans</name>
    <dbReference type="NCBI Taxonomy" id="915173"/>
    <lineage>
        <taxon>Bacteria</taxon>
        <taxon>Bacillati</taxon>
        <taxon>Bacillota</taxon>
        <taxon>Erysipelotrichia</taxon>
        <taxon>Erysipelotrichales</taxon>
        <taxon>Erysipelotrichaceae</taxon>
        <taxon>Faecalicoccus</taxon>
    </lineage>
</organism>
<dbReference type="AlphaFoldDB" id="A0A7W8FW09"/>
<proteinExistence type="predicted"/>
<feature type="transmembrane region" description="Helical" evidence="1">
    <location>
        <begin position="12"/>
        <end position="37"/>
    </location>
</feature>
<keyword evidence="1" id="KW-0472">Membrane</keyword>
<evidence type="ECO:0000313" key="2">
    <source>
        <dbReference type="EMBL" id="MBB5184149.1"/>
    </source>
</evidence>
<dbReference type="Proteomes" id="UP000521313">
    <property type="component" value="Unassembled WGS sequence"/>
</dbReference>
<name>A0A7W8FW09_9FIRM</name>
<sequence>MAITTKFRSINGYISSLALLCFALLIQILSLLSIYIIQSASLIQCDRQSQFDLACISQVKGLIFHNNQIRFCNWDLENLILIQEIQIHDTWVTFEDHETYFQCTYAKKEKKIRMHIYYDMQGIQDIEYTSD</sequence>
<evidence type="ECO:0000256" key="1">
    <source>
        <dbReference type="SAM" id="Phobius"/>
    </source>
</evidence>
<reference evidence="2 3" key="1">
    <citation type="submission" date="2020-08" db="EMBL/GenBank/DDBJ databases">
        <title>Genomic Encyclopedia of Type Strains, Phase IV (KMG-IV): sequencing the most valuable type-strain genomes for metagenomic binning, comparative biology and taxonomic classification.</title>
        <authorList>
            <person name="Goeker M."/>
        </authorList>
    </citation>
    <scope>NUCLEOTIDE SEQUENCE [LARGE SCALE GENOMIC DNA]</scope>
    <source>
        <strain evidence="2 3">DSM 26963</strain>
    </source>
</reference>
<protein>
    <recommendedName>
        <fullName evidence="4">Transmembrane protein</fullName>
    </recommendedName>
</protein>
<evidence type="ECO:0008006" key="4">
    <source>
        <dbReference type="Google" id="ProtNLM"/>
    </source>
</evidence>
<accession>A0A7W8FW09</accession>
<dbReference type="RefSeq" id="WP_183373861.1">
    <property type="nucleotide sequence ID" value="NZ_JACHHD010000001.1"/>
</dbReference>
<gene>
    <name evidence="2" type="ORF">HNQ43_000182</name>
</gene>
<keyword evidence="1" id="KW-1133">Transmembrane helix</keyword>